<evidence type="ECO:0000256" key="8">
    <source>
        <dbReference type="SAM" id="Phobius"/>
    </source>
</evidence>
<feature type="transmembrane region" description="Helical" evidence="8">
    <location>
        <begin position="165"/>
        <end position="185"/>
    </location>
</feature>
<dbReference type="EMBL" id="QWVT01000007">
    <property type="protein sequence ID" value="RID88283.1"/>
    <property type="molecule type" value="Genomic_DNA"/>
</dbReference>
<feature type="transmembrane region" description="Helical" evidence="8">
    <location>
        <begin position="191"/>
        <end position="211"/>
    </location>
</feature>
<dbReference type="Pfam" id="PF02535">
    <property type="entry name" value="Zip"/>
    <property type="match status" value="1"/>
</dbReference>
<keyword evidence="7 8" id="KW-0472">Membrane</keyword>
<dbReference type="GO" id="GO:0005886">
    <property type="term" value="C:plasma membrane"/>
    <property type="evidence" value="ECO:0007669"/>
    <property type="project" value="UniProtKB-SubCell"/>
</dbReference>
<reference evidence="9 10" key="1">
    <citation type="submission" date="2018-08" db="EMBL/GenBank/DDBJ databases">
        <title>Bacillus jemisoniae sp. nov., Bacillus chryseoplanitiae sp. nov., Bacillus resnikiae sp. nov., and Bacillus frankliniae sp. nov., isolated from Viking spacecraft and associated surfaces.</title>
        <authorList>
            <person name="Seuylemezian A."/>
            <person name="Vaishampayan P."/>
        </authorList>
    </citation>
    <scope>NUCLEOTIDE SEQUENCE [LARGE SCALE GENOMIC DNA]</scope>
    <source>
        <strain evidence="9 10">JJ-247</strain>
    </source>
</reference>
<comment type="similarity">
    <text evidence="2">Belongs to the ZIP transporter (TC 2.A.5) family.</text>
</comment>
<evidence type="ECO:0000256" key="2">
    <source>
        <dbReference type="ARBA" id="ARBA00006939"/>
    </source>
</evidence>
<keyword evidence="10" id="KW-1185">Reference proteome</keyword>
<accession>A0A398BLQ1</accession>
<dbReference type="InterPro" id="IPR003689">
    <property type="entry name" value="ZIP"/>
</dbReference>
<gene>
    <name evidence="9" type="ORF">D1970_01925</name>
</gene>
<dbReference type="GO" id="GO:0005385">
    <property type="term" value="F:zinc ion transmembrane transporter activity"/>
    <property type="evidence" value="ECO:0007669"/>
    <property type="project" value="TreeGrafter"/>
</dbReference>
<proteinExistence type="inferred from homology"/>
<evidence type="ECO:0000313" key="9">
    <source>
        <dbReference type="EMBL" id="RID88283.1"/>
    </source>
</evidence>
<evidence type="ECO:0000256" key="3">
    <source>
        <dbReference type="ARBA" id="ARBA00022475"/>
    </source>
</evidence>
<comment type="caution">
    <text evidence="9">The sequence shown here is derived from an EMBL/GenBank/DDBJ whole genome shotgun (WGS) entry which is preliminary data.</text>
</comment>
<feature type="transmembrane region" description="Helical" evidence="8">
    <location>
        <begin position="61"/>
        <end position="82"/>
    </location>
</feature>
<evidence type="ECO:0000256" key="6">
    <source>
        <dbReference type="ARBA" id="ARBA00022989"/>
    </source>
</evidence>
<protein>
    <submittedName>
        <fullName evidence="9">ZIP family metal transporter</fullName>
    </submittedName>
</protein>
<name>A0A398BLQ1_9BACI</name>
<dbReference type="AlphaFoldDB" id="A0A398BLQ1"/>
<evidence type="ECO:0000256" key="5">
    <source>
        <dbReference type="ARBA" id="ARBA00022833"/>
    </source>
</evidence>
<keyword evidence="3" id="KW-1003">Cell membrane</keyword>
<evidence type="ECO:0000256" key="1">
    <source>
        <dbReference type="ARBA" id="ARBA00004651"/>
    </source>
</evidence>
<evidence type="ECO:0000313" key="10">
    <source>
        <dbReference type="Proteomes" id="UP000265816"/>
    </source>
</evidence>
<keyword evidence="4 8" id="KW-0812">Transmembrane</keyword>
<feature type="transmembrane region" description="Helical" evidence="8">
    <location>
        <begin position="6"/>
        <end position="24"/>
    </location>
</feature>
<dbReference type="PANTHER" id="PTHR11040:SF211">
    <property type="entry name" value="ZINC TRANSPORTER ZIP11"/>
    <property type="match status" value="1"/>
</dbReference>
<comment type="subcellular location">
    <subcellularLocation>
        <location evidence="1">Cell membrane</location>
        <topology evidence="1">Multi-pass membrane protein</topology>
    </subcellularLocation>
</comment>
<feature type="transmembrane region" description="Helical" evidence="8">
    <location>
        <begin position="31"/>
        <end position="49"/>
    </location>
</feature>
<feature type="transmembrane region" description="Helical" evidence="8">
    <location>
        <begin position="223"/>
        <end position="241"/>
    </location>
</feature>
<dbReference type="Proteomes" id="UP000265816">
    <property type="component" value="Unassembled WGS sequence"/>
</dbReference>
<dbReference type="RefSeq" id="WP_119111201.1">
    <property type="nucleotide sequence ID" value="NZ_CBCSEO010000008.1"/>
</dbReference>
<dbReference type="PANTHER" id="PTHR11040">
    <property type="entry name" value="ZINC/IRON TRANSPORTER"/>
    <property type="match status" value="1"/>
</dbReference>
<feature type="transmembrane region" description="Helical" evidence="8">
    <location>
        <begin position="131"/>
        <end position="153"/>
    </location>
</feature>
<feature type="transmembrane region" description="Helical" evidence="8">
    <location>
        <begin position="103"/>
        <end position="125"/>
    </location>
</feature>
<keyword evidence="5" id="KW-0862">Zinc</keyword>
<dbReference type="OrthoDB" id="1145132at2"/>
<evidence type="ECO:0000256" key="4">
    <source>
        <dbReference type="ARBA" id="ARBA00022692"/>
    </source>
</evidence>
<evidence type="ECO:0000256" key="7">
    <source>
        <dbReference type="ARBA" id="ARBA00023136"/>
    </source>
</evidence>
<organism evidence="9 10">
    <name type="scientific">Mesobacillus zeae</name>
    <dbReference type="NCBI Taxonomy" id="1917180"/>
    <lineage>
        <taxon>Bacteria</taxon>
        <taxon>Bacillati</taxon>
        <taxon>Bacillota</taxon>
        <taxon>Bacilli</taxon>
        <taxon>Bacillales</taxon>
        <taxon>Bacillaceae</taxon>
        <taxon>Mesobacillus</taxon>
    </lineage>
</organism>
<sequence>MWQAALWGGIAGSAVLLGAIAGILFNIRRNIIGAIMAFGTGVLIGAASFELLADSVNEGGLAATVAGFLAGALIFTVVDILLSRKGGKERKRSREGSRNSTGLAIFFGTVFDAIPESVILGVSLLESKSVSWLLVAAIFISNIPEGMSSSVGLKKDGYSNRKILILWLVVLALSAVSSFAGYILLADASPVLIGGIGAFAAGGVVSMVSSTMMPEAYEEGGPIVGLIAASGLLCSLVLSHLS</sequence>
<keyword evidence="6 8" id="KW-1133">Transmembrane helix</keyword>